<accession>D2V548</accession>
<dbReference type="Proteomes" id="UP000006671">
    <property type="component" value="Unassembled WGS sequence"/>
</dbReference>
<protein>
    <submittedName>
        <fullName evidence="1">Predicted protein</fullName>
    </submittedName>
</protein>
<name>D2V548_NAEGR</name>
<dbReference type="InParanoid" id="D2V548"/>
<dbReference type="Gene3D" id="3.80.10.10">
    <property type="entry name" value="Ribonuclease Inhibitor"/>
    <property type="match status" value="1"/>
</dbReference>
<proteinExistence type="predicted"/>
<dbReference type="OrthoDB" id="10548840at2759"/>
<organism evidence="2">
    <name type="scientific">Naegleria gruberi</name>
    <name type="common">Amoeba</name>
    <dbReference type="NCBI Taxonomy" id="5762"/>
    <lineage>
        <taxon>Eukaryota</taxon>
        <taxon>Discoba</taxon>
        <taxon>Heterolobosea</taxon>
        <taxon>Tetramitia</taxon>
        <taxon>Eutetramitia</taxon>
        <taxon>Vahlkampfiidae</taxon>
        <taxon>Naegleria</taxon>
    </lineage>
</organism>
<dbReference type="AlphaFoldDB" id="D2V548"/>
<evidence type="ECO:0000313" key="2">
    <source>
        <dbReference type="Proteomes" id="UP000006671"/>
    </source>
</evidence>
<dbReference type="InterPro" id="IPR032675">
    <property type="entry name" value="LRR_dom_sf"/>
</dbReference>
<reference evidence="1 2" key="1">
    <citation type="journal article" date="2010" name="Cell">
        <title>The genome of Naegleria gruberi illuminates early eukaryotic versatility.</title>
        <authorList>
            <person name="Fritz-Laylin L.K."/>
            <person name="Prochnik S.E."/>
            <person name="Ginger M.L."/>
            <person name="Dacks J.B."/>
            <person name="Carpenter M.L."/>
            <person name="Field M.C."/>
            <person name="Kuo A."/>
            <person name="Paredez A."/>
            <person name="Chapman J."/>
            <person name="Pham J."/>
            <person name="Shu S."/>
            <person name="Neupane R."/>
            <person name="Cipriano M."/>
            <person name="Mancuso J."/>
            <person name="Tu H."/>
            <person name="Salamov A."/>
            <person name="Lindquist E."/>
            <person name="Shapiro H."/>
            <person name="Lucas S."/>
            <person name="Grigoriev I.V."/>
            <person name="Cande W.Z."/>
            <person name="Fulton C."/>
            <person name="Rokhsar D.S."/>
            <person name="Dawson S.C."/>
        </authorList>
    </citation>
    <scope>NUCLEOTIDE SEQUENCE [LARGE SCALE GENOMIC DNA]</scope>
    <source>
        <strain evidence="1 2">NEG-M</strain>
    </source>
</reference>
<dbReference type="SUPFAM" id="SSF52047">
    <property type="entry name" value="RNI-like"/>
    <property type="match status" value="1"/>
</dbReference>
<dbReference type="GeneID" id="8849661"/>
<evidence type="ECO:0000313" key="1">
    <source>
        <dbReference type="EMBL" id="EFC48048.1"/>
    </source>
</evidence>
<dbReference type="EMBL" id="GG738852">
    <property type="protein sequence ID" value="EFC48048.1"/>
    <property type="molecule type" value="Genomic_DNA"/>
</dbReference>
<sequence length="785" mass="90756">MTLSDGVIGPLGDDEVRVMDKASDGELLPVEEEEKTNNECGNGKHWSLAQFFNNQLTIDKLQTDYMLEYYTNCHKIHLEKKLQRKGLEFSPSFSRDDFNTLLDAVETFTISQSDFPRDPSEEDPLCIGEEGWHILCHWMQPLFKKQGKNASSLEVEPQCEICQKHENIRQAFEKFNNTRVQLFEGTCHTPLSVFEKFVDLWNQQKYLQYSRFELSDHGCANIFASGLLNCTLTHFVFGRDSQGENPQDPHQCVCILNALEHNTSIVSIDLTDLIIVHDSVAKAIASMLRNKKSLKRLVISKLSLSKTIYNTSIIDAIVDSSITQIEIYTYDGKLNSNFRFLENSSRNDLKKLASKPFTSFMFISYNFTFPIDYCYLFAEMLNNKSIDYLHYSIDDIDGVVRSEDDPVNEYQQFIDNLYSVIEKTEEFYFKGHYLLNSTPKQEHHIVKHGKRITSYSPYLKFLQVATNSEEDVKLSQIGFLRVKYFINVGFPRIIPFFSRVVKTTLKLSKMNDERMQIFSKAILSAPLLEKLILIRVDKLGVETPFSQYFKVQNNSKLRKIIFSGTNNNTLMDAFSTFLDLNYFPHLTAFYVRGKEGEISFEAIEVLINSIQRQDPFYPKGLRKLELLEGSIKDAQSTEYILKSLTSNRLLETLGITKAPLENIDIFVDFIINNKSVTELKLNYSDCVTIPADLMCTEEQVTPLFLKVFGAFQINWTLLAIDWYVEYYWNTFEFGTVNYVGERFLVERIMSRNKAQKHINSLMQPILTQVDKFNQLSDITLICNNQ</sequence>
<dbReference type="KEGG" id="ngr:NAEGRDRAFT_64013"/>
<dbReference type="VEuPathDB" id="AmoebaDB:NAEGRDRAFT_64013"/>
<keyword evidence="2" id="KW-1185">Reference proteome</keyword>
<dbReference type="RefSeq" id="XP_002680792.1">
    <property type="nucleotide sequence ID" value="XM_002680746.1"/>
</dbReference>
<gene>
    <name evidence="1" type="ORF">NAEGRDRAFT_64013</name>
</gene>